<dbReference type="InterPro" id="IPR020080">
    <property type="entry name" value="OM_adhesin/peptidase_omptin"/>
</dbReference>
<name>A0A484HIT6_9BACT</name>
<dbReference type="EMBL" id="CAACVI010000001">
    <property type="protein sequence ID" value="VEN72759.1"/>
    <property type="molecule type" value="Genomic_DNA"/>
</dbReference>
<dbReference type="AlphaFoldDB" id="A0A484HIT6"/>
<reference evidence="1" key="1">
    <citation type="submission" date="2019-01" db="EMBL/GenBank/DDBJ databases">
        <authorList>
            <consortium name="Genoscope - CEA"/>
            <person name="William W."/>
        </authorList>
    </citation>
    <scope>NUCLEOTIDE SEQUENCE</scope>
    <source>
        <strain evidence="1">CR-1</strain>
    </source>
</reference>
<dbReference type="Gene3D" id="2.40.128.100">
    <property type="entry name" value="OPCA outer membrane adhesin/invasin"/>
    <property type="match status" value="1"/>
</dbReference>
<dbReference type="GO" id="GO:0004190">
    <property type="term" value="F:aspartic-type endopeptidase activity"/>
    <property type="evidence" value="ECO:0007669"/>
    <property type="project" value="InterPro"/>
</dbReference>
<protein>
    <recommendedName>
        <fullName evidence="2">Outer membrane protein beta-barrel domain-containing protein</fullName>
    </recommendedName>
</protein>
<accession>A0A484HIT6</accession>
<organism evidence="1">
    <name type="scientific">uncultured Desulfobacteraceae bacterium</name>
    <dbReference type="NCBI Taxonomy" id="218296"/>
    <lineage>
        <taxon>Bacteria</taxon>
        <taxon>Pseudomonadati</taxon>
        <taxon>Thermodesulfobacteriota</taxon>
        <taxon>Desulfobacteria</taxon>
        <taxon>Desulfobacterales</taxon>
        <taxon>Desulfobacteraceae</taxon>
        <taxon>environmental samples</taxon>
    </lineage>
</organism>
<sequence length="277" mass="30959">MSNHRRLWAFFLGILFWGAAASVCRADFKPHSLEAGIEAFQTEYDASGLKNMRGPMVGFSGVYAYRSPWRLLLKAEFAAGFGQADYESAGTGSMDGVDHRIYEARGILGYVRDYDFGSFAVSAFAGAGFGRRNLIHDSSGMESTTGQLGYKREFVYDYTPIEIEAVLDLGDGWSLAFSAEYDFFWRGEHIRHVGQVYPSLNRVRNIQDSGYGLRGSLKITKTGPLTVAFEPFIRHWNIDQSSRVSFEGADPGVDFSKFTFEPQSETTEIGLKVCVRF</sequence>
<evidence type="ECO:0000313" key="1">
    <source>
        <dbReference type="EMBL" id="VEN72759.1"/>
    </source>
</evidence>
<proteinExistence type="predicted"/>
<evidence type="ECO:0008006" key="2">
    <source>
        <dbReference type="Google" id="ProtNLM"/>
    </source>
</evidence>
<gene>
    <name evidence="1" type="ORF">EPICR_10258</name>
</gene>
<dbReference type="SUPFAM" id="SSF69917">
    <property type="entry name" value="OMPT-like"/>
    <property type="match status" value="1"/>
</dbReference>